<name>C9RE70_METVM</name>
<dbReference type="SUPFAM" id="SSF63965">
    <property type="entry name" value="Precorrin-8X methylmutase CbiC/CobH"/>
    <property type="match status" value="1"/>
</dbReference>
<keyword evidence="3" id="KW-0169">Cobalamin biosynthesis</keyword>
<organism evidence="6 7">
    <name type="scientific">Methanocaldococcus vulcanius (strain ATCC 700851 / DSM 12094 / M7)</name>
    <name type="common">Methanococcus vulcanius</name>
    <dbReference type="NCBI Taxonomy" id="579137"/>
    <lineage>
        <taxon>Archaea</taxon>
        <taxon>Methanobacteriati</taxon>
        <taxon>Methanobacteriota</taxon>
        <taxon>Methanomada group</taxon>
        <taxon>Methanococci</taxon>
        <taxon>Methanococcales</taxon>
        <taxon>Methanocaldococcaceae</taxon>
        <taxon>Methanocaldococcus</taxon>
    </lineage>
</organism>
<dbReference type="EMBL" id="CP001787">
    <property type="protein sequence ID" value="ACX73599.1"/>
    <property type="molecule type" value="Genomic_DNA"/>
</dbReference>
<accession>C9RE70</accession>
<keyword evidence="4" id="KW-0413">Isomerase</keyword>
<proteinExistence type="inferred from homology"/>
<gene>
    <name evidence="6" type="ordered locus">Metvu_1748</name>
</gene>
<dbReference type="GO" id="GO:0009236">
    <property type="term" value="P:cobalamin biosynthetic process"/>
    <property type="evidence" value="ECO:0007669"/>
    <property type="project" value="UniProtKB-UniPathway"/>
</dbReference>
<evidence type="ECO:0000313" key="7">
    <source>
        <dbReference type="Proteomes" id="UP000002063"/>
    </source>
</evidence>
<evidence type="ECO:0000256" key="1">
    <source>
        <dbReference type="ARBA" id="ARBA00004953"/>
    </source>
</evidence>
<dbReference type="Proteomes" id="UP000002063">
    <property type="component" value="Chromosome"/>
</dbReference>
<dbReference type="PANTHER" id="PTHR43588:SF1">
    <property type="entry name" value="COBALT-PRECORRIN-8 METHYLMUTASE"/>
    <property type="match status" value="1"/>
</dbReference>
<evidence type="ECO:0000313" key="6">
    <source>
        <dbReference type="EMBL" id="ACX73599.1"/>
    </source>
</evidence>
<evidence type="ECO:0000256" key="3">
    <source>
        <dbReference type="ARBA" id="ARBA00022573"/>
    </source>
</evidence>
<dbReference type="GO" id="GO:0016993">
    <property type="term" value="F:precorrin-8X methylmutase activity"/>
    <property type="evidence" value="ECO:0007669"/>
    <property type="project" value="InterPro"/>
</dbReference>
<feature type="domain" description="Cobalamin biosynthesis precorrin-8X methylmutase CobH/CbiC" evidence="5">
    <location>
        <begin position="14"/>
        <end position="206"/>
    </location>
</feature>
<comment type="similarity">
    <text evidence="2">Belongs to the CobH/CbiC family.</text>
</comment>
<dbReference type="HOGENOM" id="CLU_084703_1_1_2"/>
<dbReference type="NCBIfam" id="NF004901">
    <property type="entry name" value="PRK06264.1"/>
    <property type="match status" value="1"/>
</dbReference>
<protein>
    <submittedName>
        <fullName evidence="6">Precorrin-8X methylmutase CbiC/CobH</fullName>
    </submittedName>
</protein>
<evidence type="ECO:0000256" key="4">
    <source>
        <dbReference type="ARBA" id="ARBA00023235"/>
    </source>
</evidence>
<comment type="pathway">
    <text evidence="1">Cofactor biosynthesis; adenosylcobalamin biosynthesis.</text>
</comment>
<dbReference type="Gene3D" id="3.40.50.10230">
    <property type="entry name" value="Cobalamin biosynthesis CobH/CbiC, precorrin-8X methylmutase"/>
    <property type="match status" value="1"/>
</dbReference>
<dbReference type="eggNOG" id="arCOG02247">
    <property type="taxonomic scope" value="Archaea"/>
</dbReference>
<evidence type="ECO:0000256" key="2">
    <source>
        <dbReference type="ARBA" id="ARBA00009774"/>
    </source>
</evidence>
<dbReference type="KEGG" id="mvu:Metvu_1748"/>
<sequence>MGFMGAISKDGLNIANKSREIVKNKIKDVLGGKINDFNEEEMGIIERVVHATADPEYAKLLVFKNNPIVEGIKAIKEKKPIIVDVNMIKAGIRYDNVKCFIDHPDVFEIAKKEGITRAVASMRLAKDLIDDGIVVIGNAPTALFEVIRLIKEEDIYPRLVIGVPVGFVQATESKEELRKLNISNISTVGPKGGTPVAVSIINGIIAYAKKGKA</sequence>
<keyword evidence="7" id="KW-1185">Reference proteome</keyword>
<dbReference type="STRING" id="579137.Metvu_1748"/>
<reference evidence="6" key="1">
    <citation type="submission" date="2009-10" db="EMBL/GenBank/DDBJ databases">
        <title>Complete sequence of chromosome of Methanocaldococcus vulcanius M7.</title>
        <authorList>
            <consortium name="US DOE Joint Genome Institute"/>
            <person name="Lucas S."/>
            <person name="Copeland A."/>
            <person name="Lapidus A."/>
            <person name="Glavina del Rio T."/>
            <person name="Dalin E."/>
            <person name="Tice H."/>
            <person name="Bruce D."/>
            <person name="Goodwin L."/>
            <person name="Pitluck S."/>
            <person name="Lcollab F.I."/>
            <person name="Brettin T."/>
            <person name="Detter J.C."/>
            <person name="Han C."/>
            <person name="Tapia R."/>
            <person name="Kuske C.R."/>
            <person name="Schmutz J."/>
            <person name="Larimer F."/>
            <person name="Land M."/>
            <person name="Hauser L."/>
            <person name="Kyrpides N."/>
            <person name="Ovchinikova G."/>
            <person name="Sieprawska-Lupa M."/>
            <person name="Whitman W.B."/>
            <person name="Woyke T."/>
        </authorList>
    </citation>
    <scope>NUCLEOTIDE SEQUENCE [LARGE SCALE GENOMIC DNA]</scope>
    <source>
        <strain evidence="6">M7</strain>
    </source>
</reference>
<dbReference type="Pfam" id="PF02570">
    <property type="entry name" value="CbiC"/>
    <property type="match status" value="1"/>
</dbReference>
<evidence type="ECO:0000259" key="5">
    <source>
        <dbReference type="Pfam" id="PF02570"/>
    </source>
</evidence>
<dbReference type="AlphaFoldDB" id="C9RE70"/>
<dbReference type="PANTHER" id="PTHR43588">
    <property type="entry name" value="COBALT-PRECORRIN-8 METHYLMUTASE"/>
    <property type="match status" value="1"/>
</dbReference>
<dbReference type="InterPro" id="IPR036588">
    <property type="entry name" value="CobH/CbiC_sf"/>
</dbReference>
<dbReference type="InterPro" id="IPR003722">
    <property type="entry name" value="Cbl_synth_CobH/CbiC"/>
</dbReference>
<dbReference type="UniPathway" id="UPA00148"/>